<dbReference type="AlphaFoldDB" id="A0A556TV65"/>
<accession>A0A556TV65</accession>
<keyword evidence="1" id="KW-0732">Signal</keyword>
<feature type="chain" id="PRO_5021922207" description="Hepcidin" evidence="1">
    <location>
        <begin position="22"/>
        <end position="88"/>
    </location>
</feature>
<evidence type="ECO:0000256" key="1">
    <source>
        <dbReference type="SAM" id="SignalP"/>
    </source>
</evidence>
<protein>
    <recommendedName>
        <fullName evidence="4">Hepcidin</fullName>
    </recommendedName>
</protein>
<reference evidence="2 3" key="1">
    <citation type="journal article" date="2019" name="Genome Biol. Evol.">
        <title>Whole-Genome Sequencing of the Giant Devil Catfish, Bagarius yarrelli.</title>
        <authorList>
            <person name="Jiang W."/>
            <person name="Lv Y."/>
            <person name="Cheng L."/>
            <person name="Yang K."/>
            <person name="Chao B."/>
            <person name="Wang X."/>
            <person name="Li Y."/>
            <person name="Pan X."/>
            <person name="You X."/>
            <person name="Zhang Y."/>
            <person name="Yang J."/>
            <person name="Li J."/>
            <person name="Zhang X."/>
            <person name="Liu S."/>
            <person name="Sun C."/>
            <person name="Yang J."/>
            <person name="Shi Q."/>
        </authorList>
    </citation>
    <scope>NUCLEOTIDE SEQUENCE [LARGE SCALE GENOMIC DNA]</scope>
    <source>
        <strain evidence="2">JWS20170419001</strain>
        <tissue evidence="2">Muscle</tissue>
    </source>
</reference>
<dbReference type="OrthoDB" id="8927399at2759"/>
<feature type="signal peptide" evidence="1">
    <location>
        <begin position="1"/>
        <end position="21"/>
    </location>
</feature>
<comment type="caution">
    <text evidence="2">The sequence shown here is derived from an EMBL/GenBank/DDBJ whole genome shotgun (WGS) entry which is preliminary data.</text>
</comment>
<sequence length="88" mass="9600">MKGAVLILLLLIALFQSSSLARPTDRLQLMFQPEIQTEAVKTGPLDVDAVGQSVGARLKRETPMISKTPDRFCTGCFSVIGDPTRPQQ</sequence>
<name>A0A556TV65_BAGYA</name>
<gene>
    <name evidence="2" type="ORF">Baya_5042</name>
</gene>
<evidence type="ECO:0008006" key="4">
    <source>
        <dbReference type="Google" id="ProtNLM"/>
    </source>
</evidence>
<evidence type="ECO:0000313" key="3">
    <source>
        <dbReference type="Proteomes" id="UP000319801"/>
    </source>
</evidence>
<keyword evidence="3" id="KW-1185">Reference proteome</keyword>
<evidence type="ECO:0000313" key="2">
    <source>
        <dbReference type="EMBL" id="TSK82146.1"/>
    </source>
</evidence>
<dbReference type="Proteomes" id="UP000319801">
    <property type="component" value="Unassembled WGS sequence"/>
</dbReference>
<dbReference type="EMBL" id="VCAZ01000021">
    <property type="protein sequence ID" value="TSK82146.1"/>
    <property type="molecule type" value="Genomic_DNA"/>
</dbReference>
<proteinExistence type="predicted"/>
<organism evidence="2 3">
    <name type="scientific">Bagarius yarrelli</name>
    <name type="common">Goonch</name>
    <name type="synonym">Bagrus yarrelli</name>
    <dbReference type="NCBI Taxonomy" id="175774"/>
    <lineage>
        <taxon>Eukaryota</taxon>
        <taxon>Metazoa</taxon>
        <taxon>Chordata</taxon>
        <taxon>Craniata</taxon>
        <taxon>Vertebrata</taxon>
        <taxon>Euteleostomi</taxon>
        <taxon>Actinopterygii</taxon>
        <taxon>Neopterygii</taxon>
        <taxon>Teleostei</taxon>
        <taxon>Ostariophysi</taxon>
        <taxon>Siluriformes</taxon>
        <taxon>Sisoridae</taxon>
        <taxon>Sisorinae</taxon>
        <taxon>Bagarius</taxon>
    </lineage>
</organism>